<dbReference type="Proteomes" id="UP001597519">
    <property type="component" value="Unassembled WGS sequence"/>
</dbReference>
<keyword evidence="2" id="KW-1185">Reference proteome</keyword>
<name>A0ABW5WSX1_9STAP</name>
<comment type="caution">
    <text evidence="1">The sequence shown here is derived from an EMBL/GenBank/DDBJ whole genome shotgun (WGS) entry which is preliminary data.</text>
</comment>
<gene>
    <name evidence="1" type="ORF">ACFSX4_00955</name>
</gene>
<accession>A0ABW5WSX1</accession>
<dbReference type="EMBL" id="JBHUOQ010000001">
    <property type="protein sequence ID" value="MFD2829015.1"/>
    <property type="molecule type" value="Genomic_DNA"/>
</dbReference>
<reference evidence="2" key="1">
    <citation type="journal article" date="2019" name="Int. J. Syst. Evol. Microbiol.">
        <title>The Global Catalogue of Microorganisms (GCM) 10K type strain sequencing project: providing services to taxonomists for standard genome sequencing and annotation.</title>
        <authorList>
            <consortium name="The Broad Institute Genomics Platform"/>
            <consortium name="The Broad Institute Genome Sequencing Center for Infectious Disease"/>
            <person name="Wu L."/>
            <person name="Ma J."/>
        </authorList>
    </citation>
    <scope>NUCLEOTIDE SEQUENCE [LARGE SCALE GENOMIC DNA]</scope>
    <source>
        <strain evidence="2">KCTC 33575</strain>
    </source>
</reference>
<dbReference type="RefSeq" id="WP_377770639.1">
    <property type="nucleotide sequence ID" value="NZ_JBHUOQ010000001.1"/>
</dbReference>
<proteinExistence type="predicted"/>
<organism evidence="1 2">
    <name type="scientific">Corticicoccus populi</name>
    <dbReference type="NCBI Taxonomy" id="1812821"/>
    <lineage>
        <taxon>Bacteria</taxon>
        <taxon>Bacillati</taxon>
        <taxon>Bacillota</taxon>
        <taxon>Bacilli</taxon>
        <taxon>Bacillales</taxon>
        <taxon>Staphylococcaceae</taxon>
        <taxon>Corticicoccus</taxon>
    </lineage>
</organism>
<evidence type="ECO:0000313" key="1">
    <source>
        <dbReference type="EMBL" id="MFD2829015.1"/>
    </source>
</evidence>
<protein>
    <submittedName>
        <fullName evidence="1">Uncharacterized protein</fullName>
    </submittedName>
</protein>
<evidence type="ECO:0000313" key="2">
    <source>
        <dbReference type="Proteomes" id="UP001597519"/>
    </source>
</evidence>
<sequence length="45" mass="5105">MDSVFKIRKIEVLLTDSVQTMRPSGAVLSDYDIARPHLNVLFITN</sequence>